<dbReference type="CDD" id="cd02440">
    <property type="entry name" value="AdoMet_MTases"/>
    <property type="match status" value="1"/>
</dbReference>
<reference evidence="10 11" key="1">
    <citation type="submission" date="2020-09" db="EMBL/GenBank/DDBJ databases">
        <authorList>
            <person name="Courtine D."/>
        </authorList>
    </citation>
    <scope>NUCLEOTIDE SEQUENCE [LARGE SCALE GENOMIC DNA]</scope>
    <source>
        <strain evidence="10 11">IRI35c</strain>
    </source>
</reference>
<proteinExistence type="inferred from homology"/>
<dbReference type="GO" id="GO:0030791">
    <property type="term" value="F:arsenite methyltransferase activity"/>
    <property type="evidence" value="ECO:0007669"/>
    <property type="project" value="UniProtKB-EC"/>
</dbReference>
<evidence type="ECO:0000259" key="9">
    <source>
        <dbReference type="Pfam" id="PF13847"/>
    </source>
</evidence>
<evidence type="ECO:0000256" key="1">
    <source>
        <dbReference type="ARBA" id="ARBA00022679"/>
    </source>
</evidence>
<dbReference type="GeneID" id="58919161"/>
<accession>A0A7G2D7Z6</accession>
<dbReference type="RefSeq" id="WP_188202301.1">
    <property type="nucleotide sequence ID" value="NZ_LR881183.1"/>
</dbReference>
<comment type="similarity">
    <text evidence="3">Belongs to the methyltransferase superfamily. Arsenite methyltransferase family.</text>
</comment>
<gene>
    <name evidence="10" type="ORF">TIRI35C_1420</name>
</gene>
<keyword evidence="2" id="KW-0949">S-adenosyl-L-methionine</keyword>
<evidence type="ECO:0000256" key="8">
    <source>
        <dbReference type="ARBA" id="ARBA00048428"/>
    </source>
</evidence>
<dbReference type="InterPro" id="IPR025714">
    <property type="entry name" value="Methyltranfer_dom"/>
</dbReference>
<evidence type="ECO:0000256" key="7">
    <source>
        <dbReference type="ARBA" id="ARBA00047943"/>
    </source>
</evidence>
<dbReference type="Proteomes" id="UP000516304">
    <property type="component" value="Chromosome TIRI35C"/>
</dbReference>
<dbReference type="EMBL" id="LR881183">
    <property type="protein sequence ID" value="CAD5244574.1"/>
    <property type="molecule type" value="Genomic_DNA"/>
</dbReference>
<evidence type="ECO:0000256" key="3">
    <source>
        <dbReference type="ARBA" id="ARBA00034487"/>
    </source>
</evidence>
<evidence type="ECO:0000313" key="10">
    <source>
        <dbReference type="EMBL" id="CAD5244574.1"/>
    </source>
</evidence>
<comment type="catalytic activity">
    <reaction evidence="7">
        <text>arsenic triglutathione + 2 [thioredoxin]-dithiol + 2 S-adenosyl-L-methionine + H2O = dimethylarsinous acid + 2 [thioredoxin]-disulfide + 3 glutathione + 2 S-adenosyl-L-homocysteine + 2 H(+)</text>
        <dbReference type="Rhea" id="RHEA:69464"/>
        <dbReference type="Rhea" id="RHEA-COMP:10698"/>
        <dbReference type="Rhea" id="RHEA-COMP:10700"/>
        <dbReference type="ChEBI" id="CHEBI:15377"/>
        <dbReference type="ChEBI" id="CHEBI:15378"/>
        <dbReference type="ChEBI" id="CHEBI:23808"/>
        <dbReference type="ChEBI" id="CHEBI:29950"/>
        <dbReference type="ChEBI" id="CHEBI:50058"/>
        <dbReference type="ChEBI" id="CHEBI:57856"/>
        <dbReference type="ChEBI" id="CHEBI:57925"/>
        <dbReference type="ChEBI" id="CHEBI:59789"/>
        <dbReference type="ChEBI" id="CHEBI:183640"/>
        <dbReference type="EC" id="2.1.1.137"/>
    </reaction>
</comment>
<dbReference type="EC" id="2.1.1.137" evidence="4"/>
<evidence type="ECO:0000256" key="4">
    <source>
        <dbReference type="ARBA" id="ARBA00034521"/>
    </source>
</evidence>
<name>A0A7G2D7Z6_9EURY</name>
<dbReference type="PANTHER" id="PTHR43675:SF8">
    <property type="entry name" value="ARSENITE METHYLTRANSFERASE"/>
    <property type="match status" value="1"/>
</dbReference>
<protein>
    <recommendedName>
        <fullName evidence="5">Arsenite methyltransferase</fullName>
        <ecNumber evidence="4">2.1.1.137</ecNumber>
    </recommendedName>
</protein>
<dbReference type="Gene3D" id="3.40.50.150">
    <property type="entry name" value="Vaccinia Virus protein VP39"/>
    <property type="match status" value="1"/>
</dbReference>
<evidence type="ECO:0000256" key="5">
    <source>
        <dbReference type="ARBA" id="ARBA00034545"/>
    </source>
</evidence>
<organism evidence="10 11">
    <name type="scientific">Thermococcus camini</name>
    <dbReference type="NCBI Taxonomy" id="2016373"/>
    <lineage>
        <taxon>Archaea</taxon>
        <taxon>Methanobacteriati</taxon>
        <taxon>Methanobacteriota</taxon>
        <taxon>Thermococci</taxon>
        <taxon>Thermococcales</taxon>
        <taxon>Thermococcaceae</taxon>
        <taxon>Thermococcus</taxon>
    </lineage>
</organism>
<dbReference type="Pfam" id="PF13847">
    <property type="entry name" value="Methyltransf_31"/>
    <property type="match status" value="1"/>
</dbReference>
<dbReference type="KEGG" id="tcq:TIRI35C_1420"/>
<sequence>MDPLVEVLDRNMEAMADVAVGYLIQIGLKYDVFKELVQGVSREKLIASVPLPNKERLGRLIDTYLQLGIVEESGGSLRMAEFSYELPLAQERLEKLLPDWIPILEEMYKMADYAFISREHPKVLMDFDKGADFWDMRLLLGINKVYRQLASHLLGLEDGMRIIDLGCGSVSPVELGSVVGPNGKYVGIDFSPGLLSIAMSRVRNEGLDWVALREMDVRRLVVRNTYDGVVMSFLLGYLENPGAVVRKALEMLGPGGRLVILDSFRDLNPRVAALEFFESLTKEFVRFPRAGEILAAVDESPYDAEASVIGNSTIVVTRVL</sequence>
<feature type="domain" description="Methyltransferase" evidence="9">
    <location>
        <begin position="157"/>
        <end position="264"/>
    </location>
</feature>
<dbReference type="PANTHER" id="PTHR43675">
    <property type="entry name" value="ARSENITE METHYLTRANSFERASE"/>
    <property type="match status" value="1"/>
</dbReference>
<comment type="catalytic activity">
    <reaction evidence="8">
        <text>arsenic triglutathione + 3 [thioredoxin]-dithiol + 3 S-adenosyl-L-methionine = trimethylarsine + 3 [thioredoxin]-disulfide + 3 glutathione + 3 S-adenosyl-L-homocysteine + 3 H(+)</text>
        <dbReference type="Rhea" id="RHEA:69432"/>
        <dbReference type="Rhea" id="RHEA-COMP:10698"/>
        <dbReference type="Rhea" id="RHEA-COMP:10700"/>
        <dbReference type="ChEBI" id="CHEBI:15378"/>
        <dbReference type="ChEBI" id="CHEBI:27130"/>
        <dbReference type="ChEBI" id="CHEBI:29950"/>
        <dbReference type="ChEBI" id="CHEBI:50058"/>
        <dbReference type="ChEBI" id="CHEBI:57856"/>
        <dbReference type="ChEBI" id="CHEBI:57925"/>
        <dbReference type="ChEBI" id="CHEBI:59789"/>
        <dbReference type="ChEBI" id="CHEBI:183640"/>
        <dbReference type="EC" id="2.1.1.137"/>
    </reaction>
</comment>
<comment type="catalytic activity">
    <reaction evidence="6">
        <text>arsenic triglutathione + [thioredoxin]-dithiol + S-adenosyl-L-methionine + 2 H2O = methylarsonous acid + [thioredoxin]-disulfide + 3 glutathione + S-adenosyl-L-homocysteine + H(+)</text>
        <dbReference type="Rhea" id="RHEA:69460"/>
        <dbReference type="Rhea" id="RHEA-COMP:10698"/>
        <dbReference type="Rhea" id="RHEA-COMP:10700"/>
        <dbReference type="ChEBI" id="CHEBI:15377"/>
        <dbReference type="ChEBI" id="CHEBI:15378"/>
        <dbReference type="ChEBI" id="CHEBI:17826"/>
        <dbReference type="ChEBI" id="CHEBI:29950"/>
        <dbReference type="ChEBI" id="CHEBI:50058"/>
        <dbReference type="ChEBI" id="CHEBI:57856"/>
        <dbReference type="ChEBI" id="CHEBI:57925"/>
        <dbReference type="ChEBI" id="CHEBI:59789"/>
        <dbReference type="ChEBI" id="CHEBI:183640"/>
        <dbReference type="EC" id="2.1.1.137"/>
    </reaction>
</comment>
<evidence type="ECO:0000256" key="2">
    <source>
        <dbReference type="ARBA" id="ARBA00022691"/>
    </source>
</evidence>
<dbReference type="InterPro" id="IPR026669">
    <property type="entry name" value="Arsenite_MeTrfase-like"/>
</dbReference>
<dbReference type="InterPro" id="IPR029063">
    <property type="entry name" value="SAM-dependent_MTases_sf"/>
</dbReference>
<dbReference type="SUPFAM" id="SSF53335">
    <property type="entry name" value="S-adenosyl-L-methionine-dependent methyltransferases"/>
    <property type="match status" value="1"/>
</dbReference>
<keyword evidence="11" id="KW-1185">Reference proteome</keyword>
<keyword evidence="1" id="KW-0808">Transferase</keyword>
<evidence type="ECO:0000256" key="6">
    <source>
        <dbReference type="ARBA" id="ARBA00047941"/>
    </source>
</evidence>
<evidence type="ECO:0000313" key="11">
    <source>
        <dbReference type="Proteomes" id="UP000516304"/>
    </source>
</evidence>
<dbReference type="AlphaFoldDB" id="A0A7G2D7Z6"/>